<dbReference type="Proteomes" id="UP001054945">
    <property type="component" value="Unassembled WGS sequence"/>
</dbReference>
<protein>
    <submittedName>
        <fullName evidence="1">Uncharacterized protein</fullName>
    </submittedName>
</protein>
<dbReference type="EMBL" id="BPLR01009649">
    <property type="protein sequence ID" value="GIY33508.1"/>
    <property type="molecule type" value="Genomic_DNA"/>
</dbReference>
<comment type="caution">
    <text evidence="1">The sequence shown here is derived from an EMBL/GenBank/DDBJ whole genome shotgun (WGS) entry which is preliminary data.</text>
</comment>
<evidence type="ECO:0000313" key="2">
    <source>
        <dbReference type="Proteomes" id="UP001054945"/>
    </source>
</evidence>
<name>A0AAV4SGH5_CAEEX</name>
<gene>
    <name evidence="1" type="ORF">CEXT_591031</name>
</gene>
<dbReference type="AlphaFoldDB" id="A0AAV4SGH5"/>
<accession>A0AAV4SGH5</accession>
<keyword evidence="2" id="KW-1185">Reference proteome</keyword>
<organism evidence="1 2">
    <name type="scientific">Caerostris extrusa</name>
    <name type="common">Bark spider</name>
    <name type="synonym">Caerostris bankana</name>
    <dbReference type="NCBI Taxonomy" id="172846"/>
    <lineage>
        <taxon>Eukaryota</taxon>
        <taxon>Metazoa</taxon>
        <taxon>Ecdysozoa</taxon>
        <taxon>Arthropoda</taxon>
        <taxon>Chelicerata</taxon>
        <taxon>Arachnida</taxon>
        <taxon>Araneae</taxon>
        <taxon>Araneomorphae</taxon>
        <taxon>Entelegynae</taxon>
        <taxon>Araneoidea</taxon>
        <taxon>Araneidae</taxon>
        <taxon>Caerostris</taxon>
    </lineage>
</organism>
<reference evidence="1 2" key="1">
    <citation type="submission" date="2021-06" db="EMBL/GenBank/DDBJ databases">
        <title>Caerostris extrusa draft genome.</title>
        <authorList>
            <person name="Kono N."/>
            <person name="Arakawa K."/>
        </authorList>
    </citation>
    <scope>NUCLEOTIDE SEQUENCE [LARGE SCALE GENOMIC DNA]</scope>
</reference>
<sequence>MGTHVLDIITCRLKKMELGKHFHYYQVAVAYQAIIRILDNEIFFFSSCVRRQKRPRNDSLHYESAEKLHDKTASSTIQEEITEGGIIRTRSNRRILKSSLYVNSTKHVFPI</sequence>
<evidence type="ECO:0000313" key="1">
    <source>
        <dbReference type="EMBL" id="GIY33508.1"/>
    </source>
</evidence>
<proteinExistence type="predicted"/>